<evidence type="ECO:0000259" key="2">
    <source>
        <dbReference type="Pfam" id="PF00534"/>
    </source>
</evidence>
<dbReference type="PANTHER" id="PTHR46401">
    <property type="entry name" value="GLYCOSYLTRANSFERASE WBBK-RELATED"/>
    <property type="match status" value="1"/>
</dbReference>
<dbReference type="RefSeq" id="WP_382402947.1">
    <property type="nucleotide sequence ID" value="NZ_JBHTNH010000061.1"/>
</dbReference>
<dbReference type="Pfam" id="PF13439">
    <property type="entry name" value="Glyco_transf_4"/>
    <property type="match status" value="1"/>
</dbReference>
<dbReference type="InterPro" id="IPR001296">
    <property type="entry name" value="Glyco_trans_1"/>
</dbReference>
<comment type="caution">
    <text evidence="4">The sequence shown here is derived from an EMBL/GenBank/DDBJ whole genome shotgun (WGS) entry which is preliminary data.</text>
</comment>
<dbReference type="Pfam" id="PF00534">
    <property type="entry name" value="Glycos_transf_1"/>
    <property type="match status" value="1"/>
</dbReference>
<feature type="domain" description="Glycosyl transferase family 1" evidence="2">
    <location>
        <begin position="174"/>
        <end position="341"/>
    </location>
</feature>
<dbReference type="GO" id="GO:0016757">
    <property type="term" value="F:glycosyltransferase activity"/>
    <property type="evidence" value="ECO:0007669"/>
    <property type="project" value="UniProtKB-KW"/>
</dbReference>
<keyword evidence="5" id="KW-1185">Reference proteome</keyword>
<feature type="domain" description="Glycosyltransferase subfamily 4-like N-terminal" evidence="3">
    <location>
        <begin position="21"/>
        <end position="163"/>
    </location>
</feature>
<protein>
    <submittedName>
        <fullName evidence="4">Glycosyltransferase</fullName>
        <ecNumber evidence="4">2.4.-.-</ecNumber>
    </submittedName>
</protein>
<dbReference type="InterPro" id="IPR028098">
    <property type="entry name" value="Glyco_trans_4-like_N"/>
</dbReference>
<dbReference type="Proteomes" id="UP001597178">
    <property type="component" value="Unassembled WGS sequence"/>
</dbReference>
<evidence type="ECO:0000256" key="1">
    <source>
        <dbReference type="ARBA" id="ARBA00022679"/>
    </source>
</evidence>
<dbReference type="SUPFAM" id="SSF53756">
    <property type="entry name" value="UDP-Glycosyltransferase/glycogen phosphorylase"/>
    <property type="match status" value="1"/>
</dbReference>
<dbReference type="EC" id="2.4.-.-" evidence="4"/>
<evidence type="ECO:0000313" key="5">
    <source>
        <dbReference type="Proteomes" id="UP001597178"/>
    </source>
</evidence>
<dbReference type="PANTHER" id="PTHR46401:SF2">
    <property type="entry name" value="GLYCOSYLTRANSFERASE WBBK-RELATED"/>
    <property type="match status" value="1"/>
</dbReference>
<dbReference type="Gene3D" id="3.40.50.2000">
    <property type="entry name" value="Glycogen Phosphorylase B"/>
    <property type="match status" value="2"/>
</dbReference>
<evidence type="ECO:0000259" key="3">
    <source>
        <dbReference type="Pfam" id="PF13439"/>
    </source>
</evidence>
<evidence type="ECO:0000313" key="4">
    <source>
        <dbReference type="EMBL" id="MFD1363706.1"/>
    </source>
</evidence>
<keyword evidence="4" id="KW-0328">Glycosyltransferase</keyword>
<reference evidence="5" key="1">
    <citation type="journal article" date="2019" name="Int. J. Syst. Evol. Microbiol.">
        <title>The Global Catalogue of Microorganisms (GCM) 10K type strain sequencing project: providing services to taxonomists for standard genome sequencing and annotation.</title>
        <authorList>
            <consortium name="The Broad Institute Genomics Platform"/>
            <consortium name="The Broad Institute Genome Sequencing Center for Infectious Disease"/>
            <person name="Wu L."/>
            <person name="Ma J."/>
        </authorList>
    </citation>
    <scope>NUCLEOTIDE SEQUENCE [LARGE SCALE GENOMIC DNA]</scope>
    <source>
        <strain evidence="5">CCUG 54822</strain>
    </source>
</reference>
<name>A0ABW3ZZ47_9BACI</name>
<proteinExistence type="predicted"/>
<organism evidence="4 5">
    <name type="scientific">Lentibacillus salinarum</name>
    <dbReference type="NCBI Taxonomy" id="446820"/>
    <lineage>
        <taxon>Bacteria</taxon>
        <taxon>Bacillati</taxon>
        <taxon>Bacillota</taxon>
        <taxon>Bacilli</taxon>
        <taxon>Bacillales</taxon>
        <taxon>Bacillaceae</taxon>
        <taxon>Lentibacillus</taxon>
    </lineage>
</organism>
<dbReference type="EMBL" id="JBHTNH010000061">
    <property type="protein sequence ID" value="MFD1363706.1"/>
    <property type="molecule type" value="Genomic_DNA"/>
</dbReference>
<gene>
    <name evidence="4" type="ORF">ACFQ4A_19050</name>
</gene>
<sequence>MEKILVISTMYPSKLHPSFGVFVKNQVEALKARGILVDVAAIHNPHMSKPAVIWKYTVWMMHVLFLLLTKGKQYDIVHAHYVYPSGRLALLFKILFRTRVVVTAHGGDLDKMAKKGRFFFNRTKQVLHQADHIIAVGEKLKQDMIDTYQVSAERITVLNMGVNRHVFKPMGQATARKALNIPETATIILFVGNMIKAKGVAELLEAYSGLKANHSALELHLIGAPKEPAFVQRMLEKITHEQIQDVHLHPPIGQTHIAQWLAAADVFVLPSYMEGFGLVALEAMSCHTPVVASDVGGLSYLLSYGAGRLIKPKDTASLRTGMAHVLGDKHLRHELIANGEEKAQQYDQERLIGQLIERYQQG</sequence>
<keyword evidence="1 4" id="KW-0808">Transferase</keyword>
<accession>A0ABW3ZZ47</accession>